<gene>
    <name evidence="2" type="ORF">FCI23_55135</name>
</gene>
<keyword evidence="3" id="KW-1185">Reference proteome</keyword>
<evidence type="ECO:0000313" key="2">
    <source>
        <dbReference type="EMBL" id="TJZ92424.1"/>
    </source>
</evidence>
<accession>A0A4U0RVP3</accession>
<evidence type="ECO:0000256" key="1">
    <source>
        <dbReference type="SAM" id="MobiDB-lite"/>
    </source>
</evidence>
<evidence type="ECO:0000313" key="3">
    <source>
        <dbReference type="Proteomes" id="UP000305778"/>
    </source>
</evidence>
<dbReference type="AlphaFoldDB" id="A0A4U0RVP3"/>
<protein>
    <submittedName>
        <fullName evidence="2">Uncharacterized protein</fullName>
    </submittedName>
</protein>
<proteinExistence type="predicted"/>
<sequence length="209" mass="22268">MPVGLRETVAGAIRRLPGVTRMWSELKGAAVAENELPIPGYGELTAIEVTDRLPRLSQADLATIDGYERAHAGRSTVLNKIADLRGDEPWPGYDSMKADRRPGAGRAGGLKRMYSPVTGAPGPMRSAGLASPGLRWPPAAGGCTRGPVHESVCSGCPPWGVNGRPRCPGPRAFDRDSAGPLRVVVRDRRPVRPCICGAVQMGDYHGRSR</sequence>
<feature type="region of interest" description="Disordered" evidence="1">
    <location>
        <begin position="92"/>
        <end position="119"/>
    </location>
</feature>
<name>A0A4U0RVP3_9ACTN</name>
<reference evidence="2 3" key="1">
    <citation type="submission" date="2019-04" db="EMBL/GenBank/DDBJ databases">
        <title>Streptomyces oryziradicis sp. nov., a novel actinomycete isolated from rhizosphere soil of rice (Oryza sativa L.).</title>
        <authorList>
            <person name="Li C."/>
        </authorList>
    </citation>
    <scope>NUCLEOTIDE SEQUENCE [LARGE SCALE GENOMIC DNA]</scope>
    <source>
        <strain evidence="2 3">NEAU-C40</strain>
    </source>
</reference>
<dbReference type="OrthoDB" id="4332356at2"/>
<dbReference type="EMBL" id="SUMC01000282">
    <property type="protein sequence ID" value="TJZ92424.1"/>
    <property type="molecule type" value="Genomic_DNA"/>
</dbReference>
<comment type="caution">
    <text evidence="2">The sequence shown here is derived from an EMBL/GenBank/DDBJ whole genome shotgun (WGS) entry which is preliminary data.</text>
</comment>
<dbReference type="Proteomes" id="UP000305778">
    <property type="component" value="Unassembled WGS sequence"/>
</dbReference>
<dbReference type="RefSeq" id="WP_136731689.1">
    <property type="nucleotide sequence ID" value="NZ_SUMC01000282.1"/>
</dbReference>
<organism evidence="2 3">
    <name type="scientific">Actinacidiphila oryziradicis</name>
    <dbReference type="NCBI Taxonomy" id="2571141"/>
    <lineage>
        <taxon>Bacteria</taxon>
        <taxon>Bacillati</taxon>
        <taxon>Actinomycetota</taxon>
        <taxon>Actinomycetes</taxon>
        <taxon>Kitasatosporales</taxon>
        <taxon>Streptomycetaceae</taxon>
        <taxon>Actinacidiphila</taxon>
    </lineage>
</organism>